<evidence type="ECO:0000313" key="2">
    <source>
        <dbReference type="EMBL" id="ONH25658.1"/>
    </source>
</evidence>
<dbReference type="PANTHER" id="PTHR36222:SF1">
    <property type="entry name" value="SERINE PROTEASE INHIBITOR RV3364C"/>
    <property type="match status" value="1"/>
</dbReference>
<dbReference type="OrthoDB" id="5187023at2"/>
<protein>
    <submittedName>
        <fullName evidence="2">Dynein regulation protein LC7</fullName>
    </submittedName>
</protein>
<dbReference type="SUPFAM" id="SSF103196">
    <property type="entry name" value="Roadblock/LC7 domain"/>
    <property type="match status" value="1"/>
</dbReference>
<dbReference type="SMART" id="SM00960">
    <property type="entry name" value="Robl_LC7"/>
    <property type="match status" value="1"/>
</dbReference>
<organism evidence="2 3">
    <name type="scientific">Pseudofrankia asymbiotica</name>
    <dbReference type="NCBI Taxonomy" id="1834516"/>
    <lineage>
        <taxon>Bacteria</taxon>
        <taxon>Bacillati</taxon>
        <taxon>Actinomycetota</taxon>
        <taxon>Actinomycetes</taxon>
        <taxon>Frankiales</taxon>
        <taxon>Frankiaceae</taxon>
        <taxon>Pseudofrankia</taxon>
    </lineage>
</organism>
<feature type="domain" description="Roadblock/LAMTOR2" evidence="1">
    <location>
        <begin position="7"/>
        <end position="98"/>
    </location>
</feature>
<dbReference type="AlphaFoldDB" id="A0A1V2I4F3"/>
<dbReference type="STRING" id="1834516.BL253_27010"/>
<proteinExistence type="predicted"/>
<dbReference type="InterPro" id="IPR004942">
    <property type="entry name" value="Roadblock/LAMTOR2_dom"/>
</dbReference>
<keyword evidence="3" id="KW-1185">Reference proteome</keyword>
<gene>
    <name evidence="2" type="ORF">BL253_27010</name>
</gene>
<dbReference type="Pfam" id="PF03259">
    <property type="entry name" value="Robl_LC7"/>
    <property type="match status" value="1"/>
</dbReference>
<dbReference type="EMBL" id="MOMC01000058">
    <property type="protein sequence ID" value="ONH25658.1"/>
    <property type="molecule type" value="Genomic_DNA"/>
</dbReference>
<name>A0A1V2I4F3_9ACTN</name>
<dbReference type="Proteomes" id="UP000188929">
    <property type="component" value="Unassembled WGS sequence"/>
</dbReference>
<dbReference type="InterPro" id="IPR053141">
    <property type="entry name" value="Mycobact_SerProt_Inhib_Rv3364c"/>
</dbReference>
<sequence>MPPTGNLGFLLNDLERRISDVQWAVALSSDGLQLARSSGLSREGGDHIAAVASGFRSLALGASRYMSGGDVRQTIVEMDDGYLFVAAIGEGSCLAVAASAAADPGMIAFEMARLVTRAGQVLTPPMRVQV</sequence>
<dbReference type="PANTHER" id="PTHR36222">
    <property type="entry name" value="SERINE PROTEASE INHIBITOR RV3364C"/>
    <property type="match status" value="1"/>
</dbReference>
<evidence type="ECO:0000313" key="3">
    <source>
        <dbReference type="Proteomes" id="UP000188929"/>
    </source>
</evidence>
<reference evidence="3" key="1">
    <citation type="submission" date="2016-10" db="EMBL/GenBank/DDBJ databases">
        <title>Frankia sp. NRRL B-16386 Genome sequencing.</title>
        <authorList>
            <person name="Ghodhbane-Gtari F."/>
            <person name="Swanson E."/>
            <person name="Gueddou A."/>
            <person name="Hezbri K."/>
            <person name="Ktari K."/>
            <person name="Nouioui I."/>
            <person name="Morris K."/>
            <person name="Simpson S."/>
            <person name="Abebe-Akele F."/>
            <person name="Thomas K."/>
            <person name="Gtari M."/>
            <person name="Tisa L.S."/>
        </authorList>
    </citation>
    <scope>NUCLEOTIDE SEQUENCE [LARGE SCALE GENOMIC DNA]</scope>
    <source>
        <strain evidence="3">NRRL B-16386</strain>
    </source>
</reference>
<dbReference type="RefSeq" id="WP_007520785.1">
    <property type="nucleotide sequence ID" value="NZ_MOMC01000058.1"/>
</dbReference>
<evidence type="ECO:0000259" key="1">
    <source>
        <dbReference type="SMART" id="SM00960"/>
    </source>
</evidence>
<accession>A0A1V2I4F3</accession>
<dbReference type="Gene3D" id="3.30.450.30">
    <property type="entry name" value="Dynein light chain 2a, cytoplasmic"/>
    <property type="match status" value="1"/>
</dbReference>
<comment type="caution">
    <text evidence="2">The sequence shown here is derived from an EMBL/GenBank/DDBJ whole genome shotgun (WGS) entry which is preliminary data.</text>
</comment>